<sequence>MKLESKNIRLRLVNEDDADFILKLRLDERYNRFLSAVNPDIAAQKQWIRQYQADESAGLQYYFIIERIDGVRCGTIRVYDLREDSFCWGSWILNEDKTKYSAVESAFLVYKFGFEELGFKKSHFDVMKGNDKVISFHKRMGATEIGEDEDNYYFEITQSSVEVAKERLKGKLR</sequence>
<dbReference type="PROSITE" id="PS51186">
    <property type="entry name" value="GNAT"/>
    <property type="match status" value="1"/>
</dbReference>
<name>A0A1I4QQP2_9GAMM</name>
<keyword evidence="3" id="KW-1185">Reference proteome</keyword>
<dbReference type="SUPFAM" id="SSF55729">
    <property type="entry name" value="Acyl-CoA N-acyltransferases (Nat)"/>
    <property type="match status" value="1"/>
</dbReference>
<dbReference type="RefSeq" id="WP_092023015.1">
    <property type="nucleotide sequence ID" value="NZ_FOUE01000003.1"/>
</dbReference>
<dbReference type="InterPro" id="IPR016181">
    <property type="entry name" value="Acyl_CoA_acyltransferase"/>
</dbReference>
<evidence type="ECO:0000313" key="2">
    <source>
        <dbReference type="EMBL" id="SFM42016.1"/>
    </source>
</evidence>
<dbReference type="OrthoDB" id="2049878at2"/>
<accession>A0A1I4QQP2</accession>
<dbReference type="GO" id="GO:0016747">
    <property type="term" value="F:acyltransferase activity, transferring groups other than amino-acyl groups"/>
    <property type="evidence" value="ECO:0007669"/>
    <property type="project" value="InterPro"/>
</dbReference>
<keyword evidence="2" id="KW-0808">Transferase</keyword>
<organism evidence="2 3">
    <name type="scientific">Marinobacter zhejiangensis</name>
    <dbReference type="NCBI Taxonomy" id="488535"/>
    <lineage>
        <taxon>Bacteria</taxon>
        <taxon>Pseudomonadati</taxon>
        <taxon>Pseudomonadota</taxon>
        <taxon>Gammaproteobacteria</taxon>
        <taxon>Pseudomonadales</taxon>
        <taxon>Marinobacteraceae</taxon>
        <taxon>Marinobacter</taxon>
    </lineage>
</organism>
<dbReference type="EMBL" id="FOUE01000003">
    <property type="protein sequence ID" value="SFM42016.1"/>
    <property type="molecule type" value="Genomic_DNA"/>
</dbReference>
<evidence type="ECO:0000313" key="3">
    <source>
        <dbReference type="Proteomes" id="UP000198519"/>
    </source>
</evidence>
<dbReference type="Gene3D" id="3.40.630.30">
    <property type="match status" value="1"/>
</dbReference>
<dbReference type="Proteomes" id="UP000198519">
    <property type="component" value="Unassembled WGS sequence"/>
</dbReference>
<dbReference type="PANTHER" id="PTHR43415">
    <property type="entry name" value="SPERMIDINE N(1)-ACETYLTRANSFERASE"/>
    <property type="match status" value="1"/>
</dbReference>
<dbReference type="InterPro" id="IPR000182">
    <property type="entry name" value="GNAT_dom"/>
</dbReference>
<dbReference type="AlphaFoldDB" id="A0A1I4QQP2"/>
<dbReference type="Pfam" id="PF13302">
    <property type="entry name" value="Acetyltransf_3"/>
    <property type="match status" value="1"/>
</dbReference>
<evidence type="ECO:0000259" key="1">
    <source>
        <dbReference type="PROSITE" id="PS51186"/>
    </source>
</evidence>
<gene>
    <name evidence="2" type="ORF">SAMN04487963_2507</name>
</gene>
<proteinExistence type="predicted"/>
<feature type="domain" description="N-acetyltransferase" evidence="1">
    <location>
        <begin position="8"/>
        <end position="159"/>
    </location>
</feature>
<dbReference type="STRING" id="488535.SAMN04487963_2507"/>
<protein>
    <submittedName>
        <fullName evidence="2">Protein N-acetyltransferase, RimJ/RimL family</fullName>
    </submittedName>
</protein>
<dbReference type="PANTHER" id="PTHR43415:SF3">
    <property type="entry name" value="GNAT-FAMILY ACETYLTRANSFERASE"/>
    <property type="match status" value="1"/>
</dbReference>
<reference evidence="3" key="1">
    <citation type="submission" date="2016-10" db="EMBL/GenBank/DDBJ databases">
        <authorList>
            <person name="Varghese N."/>
            <person name="Submissions S."/>
        </authorList>
    </citation>
    <scope>NUCLEOTIDE SEQUENCE [LARGE SCALE GENOMIC DNA]</scope>
    <source>
        <strain evidence="3">CGMCC 1.7061</strain>
    </source>
</reference>